<keyword evidence="7" id="KW-0997">Cell inner membrane</keyword>
<dbReference type="InterPro" id="IPR027417">
    <property type="entry name" value="P-loop_NTPase"/>
</dbReference>
<dbReference type="PANTHER" id="PTHR32309">
    <property type="entry name" value="TYROSINE-PROTEIN KINASE"/>
    <property type="match status" value="1"/>
</dbReference>
<evidence type="ECO:0000256" key="13">
    <source>
        <dbReference type="ARBA" id="ARBA00022989"/>
    </source>
</evidence>
<evidence type="ECO:0000256" key="11">
    <source>
        <dbReference type="ARBA" id="ARBA00022777"/>
    </source>
</evidence>
<evidence type="ECO:0000256" key="4">
    <source>
        <dbReference type="ARBA" id="ARBA00008883"/>
    </source>
</evidence>
<comment type="similarity">
    <text evidence="2">Belongs to the CpsC/CapA family.</text>
</comment>
<feature type="transmembrane region" description="Helical" evidence="17">
    <location>
        <begin position="176"/>
        <end position="197"/>
    </location>
</feature>
<dbReference type="Proteomes" id="UP000552045">
    <property type="component" value="Unassembled WGS sequence"/>
</dbReference>
<evidence type="ECO:0000259" key="18">
    <source>
        <dbReference type="Pfam" id="PF02706"/>
    </source>
</evidence>
<keyword evidence="8" id="KW-0808">Transferase</keyword>
<dbReference type="CDD" id="cd05387">
    <property type="entry name" value="BY-kinase"/>
    <property type="match status" value="1"/>
</dbReference>
<evidence type="ECO:0000256" key="1">
    <source>
        <dbReference type="ARBA" id="ARBA00004429"/>
    </source>
</evidence>
<keyword evidence="6" id="KW-1003">Cell membrane</keyword>
<keyword evidence="10" id="KW-0547">Nucleotide-binding</keyword>
<evidence type="ECO:0000256" key="7">
    <source>
        <dbReference type="ARBA" id="ARBA00022519"/>
    </source>
</evidence>
<sequence length="489" mass="51402">MEFRDYLRILHRNWILMLVLLVLGLAGGAGYAMMQTPKYVSSTQLYVSVRSEGAATGDLVQGTTFARQMVTSYANIIGTALVLDPVIDDLRLDTTVGQLAGTITASAPLNTVTLEISATDSDPEMAAKIADAVAESFSDAVQNTLERPATEGAASPVTVTVTNPASVPTKPASPNVPLLVALGGILGLAIGIGIAVLRHVLDVRIHTLHDIEQLTDKPMLGGIAYDPDASKRPLIVHADPRSPRSESFRTLRTNLQFLNVDGGPRTFVISSAGPAEGKSTTTANLAIALAETGARVALIDGDLRLPRIADYMSIEGSVGLTDVLIGRIDVADALQKWGTGQLFVLPSGRIPPNPSELLGSSGMDHVIQPLEEYFDYILIDAPPLLRVTDAAVVGKKTSGVILVAASGKTKKQELAGAVKSLDTAGVPLLGVVVTMLPTKGPDSYGYGAYAYGATHSFDDSPVELAMDESAPISQLVDLSARSRSTTNAR</sequence>
<keyword evidence="9 17" id="KW-0812">Transmembrane</keyword>
<evidence type="ECO:0000259" key="19">
    <source>
        <dbReference type="Pfam" id="PF13614"/>
    </source>
</evidence>
<organism evidence="20 21">
    <name type="scientific">Microbacterium pseudoresistens</name>
    <dbReference type="NCBI Taxonomy" id="640634"/>
    <lineage>
        <taxon>Bacteria</taxon>
        <taxon>Bacillati</taxon>
        <taxon>Actinomycetota</taxon>
        <taxon>Actinomycetes</taxon>
        <taxon>Micrococcales</taxon>
        <taxon>Microbacteriaceae</taxon>
        <taxon>Microbacterium</taxon>
    </lineage>
</organism>
<evidence type="ECO:0000313" key="20">
    <source>
        <dbReference type="EMBL" id="NYD54579.1"/>
    </source>
</evidence>
<dbReference type="InterPro" id="IPR003856">
    <property type="entry name" value="LPS_length_determ_N"/>
</dbReference>
<comment type="catalytic activity">
    <reaction evidence="16">
        <text>L-tyrosyl-[protein] + ATP = O-phospho-L-tyrosyl-[protein] + ADP + H(+)</text>
        <dbReference type="Rhea" id="RHEA:10596"/>
        <dbReference type="Rhea" id="RHEA-COMP:10136"/>
        <dbReference type="Rhea" id="RHEA-COMP:20101"/>
        <dbReference type="ChEBI" id="CHEBI:15378"/>
        <dbReference type="ChEBI" id="CHEBI:30616"/>
        <dbReference type="ChEBI" id="CHEBI:46858"/>
        <dbReference type="ChEBI" id="CHEBI:61978"/>
        <dbReference type="ChEBI" id="CHEBI:456216"/>
        <dbReference type="EC" id="2.7.10.2"/>
    </reaction>
</comment>
<evidence type="ECO:0000256" key="14">
    <source>
        <dbReference type="ARBA" id="ARBA00023136"/>
    </source>
</evidence>
<evidence type="ECO:0000256" key="3">
    <source>
        <dbReference type="ARBA" id="ARBA00007316"/>
    </source>
</evidence>
<comment type="similarity">
    <text evidence="3">Belongs to the CpsD/CapB family.</text>
</comment>
<evidence type="ECO:0000313" key="21">
    <source>
        <dbReference type="Proteomes" id="UP000552045"/>
    </source>
</evidence>
<dbReference type="RefSeq" id="WP_179432995.1">
    <property type="nucleotide sequence ID" value="NZ_BAABLC010000001.1"/>
</dbReference>
<dbReference type="GO" id="GO:0005524">
    <property type="term" value="F:ATP binding"/>
    <property type="evidence" value="ECO:0007669"/>
    <property type="project" value="UniProtKB-KW"/>
</dbReference>
<evidence type="ECO:0000256" key="10">
    <source>
        <dbReference type="ARBA" id="ARBA00022741"/>
    </source>
</evidence>
<gene>
    <name evidence="20" type="ORF">BKA02_001634</name>
</gene>
<feature type="domain" description="AAA" evidence="19">
    <location>
        <begin position="277"/>
        <end position="389"/>
    </location>
</feature>
<dbReference type="Gene3D" id="3.40.50.300">
    <property type="entry name" value="P-loop containing nucleotide triphosphate hydrolases"/>
    <property type="match status" value="1"/>
</dbReference>
<dbReference type="InterPro" id="IPR050445">
    <property type="entry name" value="Bact_polysacc_biosynth/exp"/>
</dbReference>
<keyword evidence="11" id="KW-0418">Kinase</keyword>
<dbReference type="AlphaFoldDB" id="A0A7Y9JPE9"/>
<accession>A0A7Y9JPE9</accession>
<comment type="similarity">
    <text evidence="4">Belongs to the etk/wzc family.</text>
</comment>
<keyword evidence="12" id="KW-0067">ATP-binding</keyword>
<evidence type="ECO:0000256" key="15">
    <source>
        <dbReference type="ARBA" id="ARBA00023137"/>
    </source>
</evidence>
<dbReference type="GO" id="GO:0004715">
    <property type="term" value="F:non-membrane spanning protein tyrosine kinase activity"/>
    <property type="evidence" value="ECO:0007669"/>
    <property type="project" value="UniProtKB-EC"/>
</dbReference>
<dbReference type="Pfam" id="PF13614">
    <property type="entry name" value="AAA_31"/>
    <property type="match status" value="1"/>
</dbReference>
<comment type="subcellular location">
    <subcellularLocation>
        <location evidence="1">Cell inner membrane</location>
        <topology evidence="1">Multi-pass membrane protein</topology>
    </subcellularLocation>
</comment>
<name>A0A7Y9JPE9_9MICO</name>
<keyword evidence="13 17" id="KW-1133">Transmembrane helix</keyword>
<dbReference type="InterPro" id="IPR005702">
    <property type="entry name" value="Wzc-like_C"/>
</dbReference>
<dbReference type="GO" id="GO:0005886">
    <property type="term" value="C:plasma membrane"/>
    <property type="evidence" value="ECO:0007669"/>
    <property type="project" value="UniProtKB-SubCell"/>
</dbReference>
<dbReference type="EC" id="2.7.10.2" evidence="5"/>
<dbReference type="EMBL" id="JACCBH010000001">
    <property type="protein sequence ID" value="NYD54579.1"/>
    <property type="molecule type" value="Genomic_DNA"/>
</dbReference>
<dbReference type="SUPFAM" id="SSF52540">
    <property type="entry name" value="P-loop containing nucleoside triphosphate hydrolases"/>
    <property type="match status" value="1"/>
</dbReference>
<dbReference type="Pfam" id="PF02706">
    <property type="entry name" value="Wzz"/>
    <property type="match status" value="1"/>
</dbReference>
<evidence type="ECO:0000256" key="6">
    <source>
        <dbReference type="ARBA" id="ARBA00022475"/>
    </source>
</evidence>
<proteinExistence type="inferred from homology"/>
<reference evidence="20 21" key="1">
    <citation type="submission" date="2020-07" db="EMBL/GenBank/DDBJ databases">
        <title>Sequencing the genomes of 1000 actinobacteria strains.</title>
        <authorList>
            <person name="Klenk H.-P."/>
        </authorList>
    </citation>
    <scope>NUCLEOTIDE SEQUENCE [LARGE SCALE GENOMIC DNA]</scope>
    <source>
        <strain evidence="20 21">DSM 22185</strain>
    </source>
</reference>
<evidence type="ECO:0000256" key="2">
    <source>
        <dbReference type="ARBA" id="ARBA00006683"/>
    </source>
</evidence>
<dbReference type="PANTHER" id="PTHR32309:SF13">
    <property type="entry name" value="FERRIC ENTEROBACTIN TRANSPORT PROTEIN FEPE"/>
    <property type="match status" value="1"/>
</dbReference>
<evidence type="ECO:0000256" key="16">
    <source>
        <dbReference type="ARBA" id="ARBA00051245"/>
    </source>
</evidence>
<evidence type="ECO:0000256" key="12">
    <source>
        <dbReference type="ARBA" id="ARBA00022840"/>
    </source>
</evidence>
<evidence type="ECO:0000256" key="9">
    <source>
        <dbReference type="ARBA" id="ARBA00022692"/>
    </source>
</evidence>
<dbReference type="InterPro" id="IPR025669">
    <property type="entry name" value="AAA_dom"/>
</dbReference>
<evidence type="ECO:0000256" key="5">
    <source>
        <dbReference type="ARBA" id="ARBA00011903"/>
    </source>
</evidence>
<feature type="domain" description="Polysaccharide chain length determinant N-terminal" evidence="18">
    <location>
        <begin position="2"/>
        <end position="90"/>
    </location>
</feature>
<protein>
    <recommendedName>
        <fullName evidence="5">non-specific protein-tyrosine kinase</fullName>
        <ecNumber evidence="5">2.7.10.2</ecNumber>
    </recommendedName>
</protein>
<evidence type="ECO:0000256" key="8">
    <source>
        <dbReference type="ARBA" id="ARBA00022679"/>
    </source>
</evidence>
<dbReference type="NCBIfam" id="TIGR01007">
    <property type="entry name" value="eps_fam"/>
    <property type="match status" value="1"/>
</dbReference>
<keyword evidence="14 17" id="KW-0472">Membrane</keyword>
<keyword evidence="15" id="KW-0829">Tyrosine-protein kinase</keyword>
<comment type="caution">
    <text evidence="20">The sequence shown here is derived from an EMBL/GenBank/DDBJ whole genome shotgun (WGS) entry which is preliminary data.</text>
</comment>
<keyword evidence="21" id="KW-1185">Reference proteome</keyword>
<evidence type="ECO:0000256" key="17">
    <source>
        <dbReference type="SAM" id="Phobius"/>
    </source>
</evidence>